<dbReference type="Gene3D" id="3.50.50.60">
    <property type="entry name" value="FAD/NAD(P)-binding domain"/>
    <property type="match status" value="2"/>
</dbReference>
<dbReference type="InterPro" id="IPR025700">
    <property type="entry name" value="Lys/Orn_oxygenase"/>
</dbReference>
<evidence type="ECO:0000256" key="1">
    <source>
        <dbReference type="ARBA" id="ARBA00001974"/>
    </source>
</evidence>
<dbReference type="InterPro" id="IPR036188">
    <property type="entry name" value="FAD/NAD-bd_sf"/>
</dbReference>
<evidence type="ECO:0000256" key="5">
    <source>
        <dbReference type="ARBA" id="ARBA00012881"/>
    </source>
</evidence>
<dbReference type="GO" id="GO:0016491">
    <property type="term" value="F:oxidoreductase activity"/>
    <property type="evidence" value="ECO:0007669"/>
    <property type="project" value="UniProtKB-KW"/>
</dbReference>
<gene>
    <name evidence="12" type="ORF">FA09DRAFT_327180</name>
</gene>
<dbReference type="AlphaFoldDB" id="A0A316ZLF4"/>
<comment type="cofactor">
    <cofactor evidence="1">
        <name>FAD</name>
        <dbReference type="ChEBI" id="CHEBI:57692"/>
    </cofactor>
</comment>
<name>A0A316ZLF4_9BASI</name>
<keyword evidence="13" id="KW-1185">Reference proteome</keyword>
<evidence type="ECO:0000256" key="3">
    <source>
        <dbReference type="ARBA" id="ARBA00007588"/>
    </source>
</evidence>
<dbReference type="GeneID" id="37268843"/>
<evidence type="ECO:0000256" key="4">
    <source>
        <dbReference type="ARBA" id="ARBA00010139"/>
    </source>
</evidence>
<dbReference type="SUPFAM" id="SSF51905">
    <property type="entry name" value="FAD/NAD(P)-binding domain"/>
    <property type="match status" value="1"/>
</dbReference>
<evidence type="ECO:0000313" key="13">
    <source>
        <dbReference type="Proteomes" id="UP000245946"/>
    </source>
</evidence>
<evidence type="ECO:0000256" key="6">
    <source>
        <dbReference type="ARBA" id="ARBA00022630"/>
    </source>
</evidence>
<evidence type="ECO:0000256" key="7">
    <source>
        <dbReference type="ARBA" id="ARBA00022827"/>
    </source>
</evidence>
<dbReference type="EC" id="1.14.13.196" evidence="5"/>
<keyword evidence="8" id="KW-0521">NADP</keyword>
<evidence type="ECO:0000313" key="12">
    <source>
        <dbReference type="EMBL" id="PWO01226.1"/>
    </source>
</evidence>
<accession>A0A316ZLF4</accession>
<dbReference type="STRING" id="58919.A0A316ZLF4"/>
<evidence type="ECO:0000256" key="8">
    <source>
        <dbReference type="ARBA" id="ARBA00022857"/>
    </source>
</evidence>
<evidence type="ECO:0000256" key="9">
    <source>
        <dbReference type="ARBA" id="ARBA00023002"/>
    </source>
</evidence>
<evidence type="ECO:0000256" key="11">
    <source>
        <dbReference type="ARBA" id="ARBA00049248"/>
    </source>
</evidence>
<organism evidence="12 13">
    <name type="scientific">Tilletiopsis washingtonensis</name>
    <dbReference type="NCBI Taxonomy" id="58919"/>
    <lineage>
        <taxon>Eukaryota</taxon>
        <taxon>Fungi</taxon>
        <taxon>Dikarya</taxon>
        <taxon>Basidiomycota</taxon>
        <taxon>Ustilaginomycotina</taxon>
        <taxon>Exobasidiomycetes</taxon>
        <taxon>Entylomatales</taxon>
        <taxon>Entylomatales incertae sedis</taxon>
        <taxon>Tilletiopsis</taxon>
    </lineage>
</organism>
<dbReference type="PANTHER" id="PTHR42877">
    <property type="entry name" value="L-ORNITHINE N(5)-MONOOXYGENASE-RELATED"/>
    <property type="match status" value="1"/>
</dbReference>
<proteinExistence type="inferred from homology"/>
<dbReference type="PANTHER" id="PTHR42877:SF5">
    <property type="entry name" value="L-ORNITHINE N(5)-MONOOXYGENASE-RELATED"/>
    <property type="match status" value="1"/>
</dbReference>
<comment type="catalytic activity">
    <reaction evidence="10">
        <text>L-ornithine + NADPH + O2 = N(5)-hydroxy-L-ornithine + NADP(+) + H2O</text>
        <dbReference type="Rhea" id="RHEA:41508"/>
        <dbReference type="ChEBI" id="CHEBI:15377"/>
        <dbReference type="ChEBI" id="CHEBI:15379"/>
        <dbReference type="ChEBI" id="CHEBI:46911"/>
        <dbReference type="ChEBI" id="CHEBI:57783"/>
        <dbReference type="ChEBI" id="CHEBI:58349"/>
        <dbReference type="ChEBI" id="CHEBI:78275"/>
        <dbReference type="EC" id="1.14.13.196"/>
    </reaction>
</comment>
<dbReference type="Proteomes" id="UP000245946">
    <property type="component" value="Unassembled WGS sequence"/>
</dbReference>
<dbReference type="PROSITE" id="PS51257">
    <property type="entry name" value="PROKAR_LIPOPROTEIN"/>
    <property type="match status" value="1"/>
</dbReference>
<keyword evidence="9" id="KW-0560">Oxidoreductase</keyword>
<dbReference type="Pfam" id="PF13434">
    <property type="entry name" value="Lys_Orn_oxgnase"/>
    <property type="match status" value="1"/>
</dbReference>
<dbReference type="OrthoDB" id="74360at2759"/>
<comment type="pathway">
    <text evidence="2">Siderophore biosynthesis.</text>
</comment>
<reference evidence="12 13" key="1">
    <citation type="journal article" date="2018" name="Mol. Biol. Evol.">
        <title>Broad Genomic Sampling Reveals a Smut Pathogenic Ancestry of the Fungal Clade Ustilaginomycotina.</title>
        <authorList>
            <person name="Kijpornyongpan T."/>
            <person name="Mondo S.J."/>
            <person name="Barry K."/>
            <person name="Sandor L."/>
            <person name="Lee J."/>
            <person name="Lipzen A."/>
            <person name="Pangilinan J."/>
            <person name="LaButti K."/>
            <person name="Hainaut M."/>
            <person name="Henrissat B."/>
            <person name="Grigoriev I.V."/>
            <person name="Spatafora J.W."/>
            <person name="Aime M.C."/>
        </authorList>
    </citation>
    <scope>NUCLEOTIDE SEQUENCE [LARGE SCALE GENOMIC DNA]</scope>
    <source>
        <strain evidence="12 13">MCA 4186</strain>
    </source>
</reference>
<dbReference type="Pfam" id="PF13450">
    <property type="entry name" value="NAD_binding_8"/>
    <property type="match status" value="1"/>
</dbReference>
<comment type="catalytic activity">
    <reaction evidence="11">
        <text>L-ornithine + NADH + O2 = N(5)-hydroxy-L-ornithine + NAD(+) + H2O</text>
        <dbReference type="Rhea" id="RHEA:41512"/>
        <dbReference type="ChEBI" id="CHEBI:15377"/>
        <dbReference type="ChEBI" id="CHEBI:15379"/>
        <dbReference type="ChEBI" id="CHEBI:46911"/>
        <dbReference type="ChEBI" id="CHEBI:57540"/>
        <dbReference type="ChEBI" id="CHEBI:57945"/>
        <dbReference type="ChEBI" id="CHEBI:78275"/>
        <dbReference type="EC" id="1.14.13.196"/>
    </reaction>
</comment>
<dbReference type="InterPro" id="IPR051209">
    <property type="entry name" value="FAD-bind_Monooxygenase_sf"/>
</dbReference>
<keyword evidence="7" id="KW-0274">FAD</keyword>
<dbReference type="EMBL" id="KZ819283">
    <property type="protein sequence ID" value="PWO01226.1"/>
    <property type="molecule type" value="Genomic_DNA"/>
</dbReference>
<sequence>MGAEARSSIADQPTQLSALIVGGGVSGIAAACRLQMDLGVHDFLIFERSSGLGGTWYNNRYPGVGCDVPTRLYSLSFAQRPNWKHFFSLGPDIRDYLQDVARQFNLPGRTRLNTQVLSATWIPARTHWFVKSRDEAGVEREHTARILVCGTGALSIPREPDTPGWQSFKGPLFHSAEWRSDVDCTGKDVVVIGNGCSATQIIPVLAPHTKSLTQIVRTRHWIVPQLKSPFDNAAWRWMERNIPGVVAFERGLLVVLLESMFVQALKAEGGPARARFAKLCHKYIKECAPPEYHDLLLPNEAEIPVACKRRVFDAGYIPALGRSNVELCGDQAKEITEDGVILESGRKLKADVIITANGFKTDGAMLMDITNGEGVTLAEHWKRSAGVPEAYRGTLVNTFPNMFLLFGPNTVTGHFSAIWTIERSVELMTSLLRPVFLRPSKSAEAKCCNGPLQRSAGRAVQVRKDAEEVEQVFIQESMKDLVFSAGCGAWYADPATGKVTAISPSLQTTYLVRTRFPVFSDVRYTGLSKLQAWFSWRLSQRIGSFLRLGAVPDLRSDAAARRGFLLRLLRRLTWPAHLLADAAFGKMLRASSYAIDHILTWRYPPTYVQAQKLRAAGKYREVGTA</sequence>
<evidence type="ECO:0000256" key="2">
    <source>
        <dbReference type="ARBA" id="ARBA00004924"/>
    </source>
</evidence>
<dbReference type="RefSeq" id="XP_025601504.1">
    <property type="nucleotide sequence ID" value="XM_025741299.1"/>
</dbReference>
<evidence type="ECO:0000256" key="10">
    <source>
        <dbReference type="ARBA" id="ARBA00047598"/>
    </source>
</evidence>
<protein>
    <recommendedName>
        <fullName evidence="5">L-ornithine N(5)-monooxygenase [NAD(P)H]</fullName>
        <ecNumber evidence="5">1.14.13.196</ecNumber>
    </recommendedName>
</protein>
<comment type="similarity">
    <text evidence="3">Belongs to the lysine N(6)-hydroxylase/L-ornithine N(5)-oxygenase family.</text>
</comment>
<comment type="similarity">
    <text evidence="4">Belongs to the FAD-binding monooxygenase family.</text>
</comment>
<keyword evidence="6" id="KW-0285">Flavoprotein</keyword>